<keyword evidence="3" id="KW-0804">Transcription</keyword>
<dbReference type="RefSeq" id="WP_168011584.1">
    <property type="nucleotide sequence ID" value="NZ_JAATEP010000016.1"/>
</dbReference>
<dbReference type="PROSITE" id="PS01124">
    <property type="entry name" value="HTH_ARAC_FAMILY_2"/>
    <property type="match status" value="1"/>
</dbReference>
<organism evidence="5 6">
    <name type="scientific">Nonomuraea composti</name>
    <dbReference type="NCBI Taxonomy" id="2720023"/>
    <lineage>
        <taxon>Bacteria</taxon>
        <taxon>Bacillati</taxon>
        <taxon>Actinomycetota</taxon>
        <taxon>Actinomycetes</taxon>
        <taxon>Streptosporangiales</taxon>
        <taxon>Streptosporangiaceae</taxon>
        <taxon>Nonomuraea</taxon>
    </lineage>
</organism>
<dbReference type="PROSITE" id="PS00041">
    <property type="entry name" value="HTH_ARAC_FAMILY_1"/>
    <property type="match status" value="1"/>
</dbReference>
<proteinExistence type="predicted"/>
<dbReference type="SUPFAM" id="SSF46689">
    <property type="entry name" value="Homeodomain-like"/>
    <property type="match status" value="1"/>
</dbReference>
<keyword evidence="1" id="KW-0805">Transcription regulation</keyword>
<dbReference type="SMART" id="SM00342">
    <property type="entry name" value="HTH_ARAC"/>
    <property type="match status" value="1"/>
</dbReference>
<evidence type="ECO:0000256" key="2">
    <source>
        <dbReference type="ARBA" id="ARBA00023125"/>
    </source>
</evidence>
<keyword evidence="6" id="KW-1185">Reference proteome</keyword>
<dbReference type="InterPro" id="IPR009057">
    <property type="entry name" value="Homeodomain-like_sf"/>
</dbReference>
<protein>
    <submittedName>
        <fullName evidence="5">AraC family transcriptional regulator</fullName>
    </submittedName>
</protein>
<name>A0ABX1B7V3_9ACTN</name>
<dbReference type="PANTHER" id="PTHR46796:SF12">
    <property type="entry name" value="HTH-TYPE DNA-BINDING TRANSCRIPTIONAL ACTIVATOR EUTR"/>
    <property type="match status" value="1"/>
</dbReference>
<evidence type="ECO:0000256" key="3">
    <source>
        <dbReference type="ARBA" id="ARBA00023163"/>
    </source>
</evidence>
<dbReference type="EMBL" id="JAATEP010000016">
    <property type="protein sequence ID" value="NJP92369.1"/>
    <property type="molecule type" value="Genomic_DNA"/>
</dbReference>
<dbReference type="InterPro" id="IPR050204">
    <property type="entry name" value="AraC_XylS_family_regulators"/>
</dbReference>
<evidence type="ECO:0000256" key="1">
    <source>
        <dbReference type="ARBA" id="ARBA00023015"/>
    </source>
</evidence>
<comment type="caution">
    <text evidence="5">The sequence shown here is derived from an EMBL/GenBank/DDBJ whole genome shotgun (WGS) entry which is preliminary data.</text>
</comment>
<evidence type="ECO:0000259" key="4">
    <source>
        <dbReference type="PROSITE" id="PS01124"/>
    </source>
</evidence>
<evidence type="ECO:0000313" key="5">
    <source>
        <dbReference type="EMBL" id="NJP92369.1"/>
    </source>
</evidence>
<sequence>MEPLTFDSRDLGQTEEFLSKAYARMSIGSDVAGPRTRISREVLGSVSVDRLWLECAMSYDVHPLGKVCLCVVESGSIVQQVAGQEEEVFGPGDAVLFAPPDRPYAGEVRRSRYNIVMFDDALLQSVAGTSPEHGPGPVRLLGHRPVSAAAGRHLQRTIAYLRDDVLGNAAVAGEPLVVSAAGQLLAASVLTALPSTAATDAASDATGADRRDAHSQTLRRAIAFIEERAGTPIGIDDIAAAARVSARALQYAFRQHLGTTPLGYLRQARLARAHAELLAGDPAATTVAAVAARWGFFHPGRFALSYKAAYGRAPSDTLRSSAG</sequence>
<dbReference type="InterPro" id="IPR018060">
    <property type="entry name" value="HTH_AraC"/>
</dbReference>
<gene>
    <name evidence="5" type="ORF">HCN51_23350</name>
</gene>
<dbReference type="Gene3D" id="1.10.10.60">
    <property type="entry name" value="Homeodomain-like"/>
    <property type="match status" value="1"/>
</dbReference>
<keyword evidence="2" id="KW-0238">DNA-binding</keyword>
<accession>A0ABX1B7V3</accession>
<reference evidence="5 6" key="1">
    <citation type="submission" date="2020-03" db="EMBL/GenBank/DDBJ databases">
        <title>WGS of actinomycetes isolated from Thailand.</title>
        <authorList>
            <person name="Thawai C."/>
        </authorList>
    </citation>
    <scope>NUCLEOTIDE SEQUENCE [LARGE SCALE GENOMIC DNA]</scope>
    <source>
        <strain evidence="5 6">FMUSA5-5</strain>
    </source>
</reference>
<feature type="domain" description="HTH araC/xylS-type" evidence="4">
    <location>
        <begin position="219"/>
        <end position="320"/>
    </location>
</feature>
<dbReference type="PANTHER" id="PTHR46796">
    <property type="entry name" value="HTH-TYPE TRANSCRIPTIONAL ACTIVATOR RHAS-RELATED"/>
    <property type="match status" value="1"/>
</dbReference>
<evidence type="ECO:0000313" key="6">
    <source>
        <dbReference type="Proteomes" id="UP000696294"/>
    </source>
</evidence>
<dbReference type="Pfam" id="PF12833">
    <property type="entry name" value="HTH_18"/>
    <property type="match status" value="1"/>
</dbReference>
<dbReference type="InterPro" id="IPR018062">
    <property type="entry name" value="HTH_AraC-typ_CS"/>
</dbReference>
<dbReference type="Proteomes" id="UP000696294">
    <property type="component" value="Unassembled WGS sequence"/>
</dbReference>